<sequence length="187" mass="21233">MDFIKKIVFYPKMAARYLAGIFLRFFYGLFVVSSKFLLIILGIVISLALLSYNTLDTSLNTASENTPSNIIGLPGSYVSDLLIQLFGASSLFLTVSLIIWGIYLLIRKNKPFWSTLFIFLVSFSILTLSFQIIYEEGGLLGYFIFYKIEPFFEFLFGPNQEINGTNFTPQGIIYFFICISALALSNY</sequence>
<feature type="transmembrane region" description="Helical" evidence="6">
    <location>
        <begin position="21"/>
        <end position="50"/>
    </location>
</feature>
<protein>
    <recommendedName>
        <fullName evidence="7">DNA translocase FtsK 4TM region domain-containing protein</fullName>
    </recommendedName>
</protein>
<evidence type="ECO:0000256" key="4">
    <source>
        <dbReference type="ARBA" id="ARBA00022989"/>
    </source>
</evidence>
<dbReference type="GO" id="GO:0005886">
    <property type="term" value="C:plasma membrane"/>
    <property type="evidence" value="ECO:0007669"/>
    <property type="project" value="UniProtKB-SubCell"/>
</dbReference>
<reference evidence="8" key="1">
    <citation type="submission" date="2018-05" db="EMBL/GenBank/DDBJ databases">
        <authorList>
            <person name="Lanie J.A."/>
            <person name="Ng W.-L."/>
            <person name="Kazmierczak K.M."/>
            <person name="Andrzejewski T.M."/>
            <person name="Davidsen T.M."/>
            <person name="Wayne K.J."/>
            <person name="Tettelin H."/>
            <person name="Glass J.I."/>
            <person name="Rusch D."/>
            <person name="Podicherti R."/>
            <person name="Tsui H.-C.T."/>
            <person name="Winkler M.E."/>
        </authorList>
    </citation>
    <scope>NUCLEOTIDE SEQUENCE</scope>
</reference>
<proteinExistence type="predicted"/>
<evidence type="ECO:0000256" key="6">
    <source>
        <dbReference type="SAM" id="Phobius"/>
    </source>
</evidence>
<name>A0A381RZQ4_9ZZZZ</name>
<feature type="non-terminal residue" evidence="8">
    <location>
        <position position="187"/>
    </location>
</feature>
<evidence type="ECO:0000313" key="8">
    <source>
        <dbReference type="EMBL" id="SUZ96548.1"/>
    </source>
</evidence>
<feature type="domain" description="DNA translocase FtsK 4TM region" evidence="7">
    <location>
        <begin position="36"/>
        <end position="149"/>
    </location>
</feature>
<keyword evidence="5 6" id="KW-0472">Membrane</keyword>
<accession>A0A381RZQ4</accession>
<dbReference type="InterPro" id="IPR025199">
    <property type="entry name" value="FtsK_4TM"/>
</dbReference>
<comment type="subcellular location">
    <subcellularLocation>
        <location evidence="1">Cell membrane</location>
        <topology evidence="1">Multi-pass membrane protein</topology>
    </subcellularLocation>
</comment>
<dbReference type="EMBL" id="UINC01002426">
    <property type="protein sequence ID" value="SUZ96548.1"/>
    <property type="molecule type" value="Genomic_DNA"/>
</dbReference>
<evidence type="ECO:0000256" key="1">
    <source>
        <dbReference type="ARBA" id="ARBA00004651"/>
    </source>
</evidence>
<feature type="transmembrane region" description="Helical" evidence="6">
    <location>
        <begin position="81"/>
        <end position="105"/>
    </location>
</feature>
<feature type="transmembrane region" description="Helical" evidence="6">
    <location>
        <begin position="112"/>
        <end position="134"/>
    </location>
</feature>
<feature type="transmembrane region" description="Helical" evidence="6">
    <location>
        <begin position="167"/>
        <end position="184"/>
    </location>
</feature>
<evidence type="ECO:0000256" key="2">
    <source>
        <dbReference type="ARBA" id="ARBA00022475"/>
    </source>
</evidence>
<dbReference type="AlphaFoldDB" id="A0A381RZQ4"/>
<dbReference type="Pfam" id="PF13491">
    <property type="entry name" value="FtsK_4TM"/>
    <property type="match status" value="1"/>
</dbReference>
<organism evidence="8">
    <name type="scientific">marine metagenome</name>
    <dbReference type="NCBI Taxonomy" id="408172"/>
    <lineage>
        <taxon>unclassified sequences</taxon>
        <taxon>metagenomes</taxon>
        <taxon>ecological metagenomes</taxon>
    </lineage>
</organism>
<evidence type="ECO:0000256" key="5">
    <source>
        <dbReference type="ARBA" id="ARBA00023136"/>
    </source>
</evidence>
<evidence type="ECO:0000256" key="3">
    <source>
        <dbReference type="ARBA" id="ARBA00022692"/>
    </source>
</evidence>
<evidence type="ECO:0000259" key="7">
    <source>
        <dbReference type="Pfam" id="PF13491"/>
    </source>
</evidence>
<keyword evidence="4 6" id="KW-1133">Transmembrane helix</keyword>
<gene>
    <name evidence="8" type="ORF">METZ01_LOCUS49402</name>
</gene>
<keyword evidence="2" id="KW-1003">Cell membrane</keyword>
<keyword evidence="3 6" id="KW-0812">Transmembrane</keyword>